<dbReference type="AlphaFoldDB" id="A0A0N1H1C6"/>
<dbReference type="RefSeq" id="XP_017997833.1">
    <property type="nucleotide sequence ID" value="XM_018143111.1"/>
</dbReference>
<sequence>MPADLLSPTEPSTSQAPSTSTAIGTNPDRTTEAIYARVLAYDFDADPDYIAGLASILGHPETPPTREELDGNGEFVTRVKCFYFTRKFGLGDVDPDAWGRWAAAQGPRGEEEEVRAAVGAEETNTAGTLASGRLPVDSGNTTFTTPSDSTSGPSTYSTLTAPPDASPTAQQHQPTPQEGPPYPLSFSAIVDLITRNVPVPGIETVPDTVLEHGSSKVDHTAKRKKPWEKDVSAGSTELGTASALSSFGLAGSTTPADGPTSAQEPTPDSNGQRISNESIVNGHLSTGEGVVKILQPNAIPDSGLLAKE</sequence>
<evidence type="ECO:0000259" key="3">
    <source>
        <dbReference type="Pfam" id="PF25871"/>
    </source>
</evidence>
<keyword evidence="5" id="KW-1185">Reference proteome</keyword>
<comment type="caution">
    <text evidence="4">The sequence shown here is derived from an EMBL/GenBank/DDBJ whole genome shotgun (WGS) entry which is preliminary data.</text>
</comment>
<gene>
    <name evidence="4" type="ORF">AB675_3087</name>
</gene>
<dbReference type="Pfam" id="PF25871">
    <property type="entry name" value="HTH_76"/>
    <property type="match status" value="1"/>
</dbReference>
<dbReference type="STRING" id="1664694.A0A0N1H1C6"/>
<evidence type="ECO:0000313" key="5">
    <source>
        <dbReference type="Proteomes" id="UP000038010"/>
    </source>
</evidence>
<feature type="region of interest" description="Disordered" evidence="1">
    <location>
        <begin position="246"/>
        <end position="282"/>
    </location>
</feature>
<dbReference type="Proteomes" id="UP000038010">
    <property type="component" value="Unassembled WGS sequence"/>
</dbReference>
<feature type="compositionally biased region" description="Low complexity" evidence="1">
    <location>
        <begin position="7"/>
        <end position="21"/>
    </location>
</feature>
<feature type="region of interest" description="Disordered" evidence="1">
    <location>
        <begin position="210"/>
        <end position="234"/>
    </location>
</feature>
<feature type="region of interest" description="Disordered" evidence="1">
    <location>
        <begin position="103"/>
        <end position="183"/>
    </location>
</feature>
<dbReference type="OrthoDB" id="9936937at2759"/>
<protein>
    <submittedName>
        <fullName evidence="4">Uncharacterized protein</fullName>
    </submittedName>
</protein>
<proteinExistence type="predicted"/>
<dbReference type="VEuPathDB" id="FungiDB:AB675_3087"/>
<dbReference type="InterPro" id="IPR040554">
    <property type="entry name" value="KPWE_PEX14_dom"/>
</dbReference>
<dbReference type="EMBL" id="LFJN01000021">
    <property type="protein sequence ID" value="KPI37870.1"/>
    <property type="molecule type" value="Genomic_DNA"/>
</dbReference>
<dbReference type="PANTHER" id="PTHR36855:SF1">
    <property type="entry name" value="PEROXISOME MEMBRANE ANCHOR PROTEIN PEX14P N-TERMINAL DOMAIN-CONTAINING PROTEIN"/>
    <property type="match status" value="1"/>
</dbReference>
<evidence type="ECO:0000313" key="4">
    <source>
        <dbReference type="EMBL" id="KPI37870.1"/>
    </source>
</evidence>
<name>A0A0N1H1C6_9EURO</name>
<dbReference type="InterPro" id="IPR058841">
    <property type="entry name" value="HTH_76"/>
</dbReference>
<feature type="compositionally biased region" description="Low complexity" evidence="1">
    <location>
        <begin position="141"/>
        <end position="158"/>
    </location>
</feature>
<evidence type="ECO:0000256" key="1">
    <source>
        <dbReference type="SAM" id="MobiDB-lite"/>
    </source>
</evidence>
<accession>A0A0N1H1C6</accession>
<feature type="compositionally biased region" description="Polar residues" evidence="1">
    <location>
        <begin position="167"/>
        <end position="176"/>
    </location>
</feature>
<evidence type="ECO:0000259" key="2">
    <source>
        <dbReference type="Pfam" id="PF17733"/>
    </source>
</evidence>
<feature type="region of interest" description="Disordered" evidence="1">
    <location>
        <begin position="1"/>
        <end position="27"/>
    </location>
</feature>
<dbReference type="PANTHER" id="PTHR36855">
    <property type="entry name" value="CHROMOSOME 10, WHOLE GENOME SHOTGUN SEQUENCE"/>
    <property type="match status" value="1"/>
</dbReference>
<reference evidence="4 5" key="1">
    <citation type="submission" date="2015-06" db="EMBL/GenBank/DDBJ databases">
        <title>Draft genome of the ant-associated black yeast Phialophora attae CBS 131958.</title>
        <authorList>
            <person name="Moreno L.F."/>
            <person name="Stielow B.J."/>
            <person name="de Hoog S."/>
            <person name="Vicente V.A."/>
            <person name="Weiss V.A."/>
            <person name="de Vries M."/>
            <person name="Cruz L.M."/>
            <person name="Souza E.M."/>
        </authorList>
    </citation>
    <scope>NUCLEOTIDE SEQUENCE [LARGE SCALE GENOMIC DNA]</scope>
    <source>
        <strain evidence="4 5">CBS 131958</strain>
    </source>
</reference>
<dbReference type="Pfam" id="PF17733">
    <property type="entry name" value="KPWE_dom"/>
    <property type="match status" value="1"/>
</dbReference>
<dbReference type="GeneID" id="28734991"/>
<feature type="compositionally biased region" description="Basic and acidic residues" evidence="1">
    <location>
        <begin position="210"/>
        <end position="220"/>
    </location>
</feature>
<feature type="domain" description="PEX14-like helix-turn-helix" evidence="3">
    <location>
        <begin position="32"/>
        <end position="105"/>
    </location>
</feature>
<feature type="compositionally biased region" description="Polar residues" evidence="1">
    <location>
        <begin position="260"/>
        <end position="279"/>
    </location>
</feature>
<organism evidence="4 5">
    <name type="scientific">Cyphellophora attinorum</name>
    <dbReference type="NCBI Taxonomy" id="1664694"/>
    <lineage>
        <taxon>Eukaryota</taxon>
        <taxon>Fungi</taxon>
        <taxon>Dikarya</taxon>
        <taxon>Ascomycota</taxon>
        <taxon>Pezizomycotina</taxon>
        <taxon>Eurotiomycetes</taxon>
        <taxon>Chaetothyriomycetidae</taxon>
        <taxon>Chaetothyriales</taxon>
        <taxon>Cyphellophoraceae</taxon>
        <taxon>Cyphellophora</taxon>
    </lineage>
</organism>
<feature type="domain" description="Peroxisomal membrane protein PEX14-like KPWE" evidence="2">
    <location>
        <begin position="181"/>
        <end position="229"/>
    </location>
</feature>